<evidence type="ECO:0000256" key="5">
    <source>
        <dbReference type="ARBA" id="ARBA00023157"/>
    </source>
</evidence>
<dbReference type="Proteomes" id="UP000230750">
    <property type="component" value="Unassembled WGS sequence"/>
</dbReference>
<dbReference type="InterPro" id="IPR053066">
    <property type="entry name" value="ADGR_G7"/>
</dbReference>
<accession>A0A2G8JZK3</accession>
<dbReference type="SMART" id="SM00032">
    <property type="entry name" value="CCP"/>
    <property type="match status" value="1"/>
</dbReference>
<dbReference type="Pfam" id="PF17517">
    <property type="entry name" value="IgGFc_binding"/>
    <property type="match status" value="1"/>
</dbReference>
<keyword evidence="5 6" id="KW-1015">Disulfide bond</keyword>
<organism evidence="12 13">
    <name type="scientific">Stichopus japonicus</name>
    <name type="common">Sea cucumber</name>
    <dbReference type="NCBI Taxonomy" id="307972"/>
    <lineage>
        <taxon>Eukaryota</taxon>
        <taxon>Metazoa</taxon>
        <taxon>Echinodermata</taxon>
        <taxon>Eleutherozoa</taxon>
        <taxon>Echinozoa</taxon>
        <taxon>Holothuroidea</taxon>
        <taxon>Aspidochirotacea</taxon>
        <taxon>Aspidochirotida</taxon>
        <taxon>Stichopodidae</taxon>
        <taxon>Apostichopus</taxon>
    </lineage>
</organism>
<dbReference type="PANTHER" id="PTHR47767:SF1">
    <property type="entry name" value="ADHESION G PROTEIN-COUPLED RECEPTOR G7"/>
    <property type="match status" value="1"/>
</dbReference>
<reference evidence="12 13" key="1">
    <citation type="journal article" date="2017" name="PLoS Biol.">
        <title>The sea cucumber genome provides insights into morphological evolution and visceral regeneration.</title>
        <authorList>
            <person name="Zhang X."/>
            <person name="Sun L."/>
            <person name="Yuan J."/>
            <person name="Sun Y."/>
            <person name="Gao Y."/>
            <person name="Zhang L."/>
            <person name="Li S."/>
            <person name="Dai H."/>
            <person name="Hamel J.F."/>
            <person name="Liu C."/>
            <person name="Yu Y."/>
            <person name="Liu S."/>
            <person name="Lin W."/>
            <person name="Guo K."/>
            <person name="Jin S."/>
            <person name="Xu P."/>
            <person name="Storey K.B."/>
            <person name="Huan P."/>
            <person name="Zhang T."/>
            <person name="Zhou Y."/>
            <person name="Zhang J."/>
            <person name="Lin C."/>
            <person name="Li X."/>
            <person name="Xing L."/>
            <person name="Huo D."/>
            <person name="Sun M."/>
            <person name="Wang L."/>
            <person name="Mercier A."/>
            <person name="Li F."/>
            <person name="Yang H."/>
            <person name="Xiang J."/>
        </authorList>
    </citation>
    <scope>NUCLEOTIDE SEQUENCE [LARGE SCALE GENOMIC DNA]</scope>
    <source>
        <strain evidence="12">Shaxun</strain>
        <tissue evidence="12">Muscle</tissue>
    </source>
</reference>
<dbReference type="PROSITE" id="PS50261">
    <property type="entry name" value="G_PROTEIN_RECEP_F2_4"/>
    <property type="match status" value="1"/>
</dbReference>
<keyword evidence="2 7" id="KW-0812">Transmembrane</keyword>
<feature type="domain" description="GAIN-B" evidence="8">
    <location>
        <begin position="1236"/>
        <end position="1416"/>
    </location>
</feature>
<dbReference type="PANTHER" id="PTHR47767">
    <property type="entry name" value="ADHESION G PROTEIN-COUPLED RECEPTOR G7"/>
    <property type="match status" value="1"/>
</dbReference>
<dbReference type="EMBL" id="MRZV01001041">
    <property type="protein sequence ID" value="PIK41196.1"/>
    <property type="molecule type" value="Genomic_DNA"/>
</dbReference>
<evidence type="ECO:0000313" key="13">
    <source>
        <dbReference type="Proteomes" id="UP000230750"/>
    </source>
</evidence>
<evidence type="ECO:0000259" key="9">
    <source>
        <dbReference type="PROSITE" id="PS50261"/>
    </source>
</evidence>
<keyword evidence="12" id="KW-0808">Transferase</keyword>
<dbReference type="InterPro" id="IPR035234">
    <property type="entry name" value="IgGFc-bd_N"/>
</dbReference>
<evidence type="ECO:0000256" key="7">
    <source>
        <dbReference type="SAM" id="Phobius"/>
    </source>
</evidence>
<dbReference type="Gene3D" id="2.60.220.50">
    <property type="match status" value="1"/>
</dbReference>
<dbReference type="InterPro" id="IPR017981">
    <property type="entry name" value="GPCR_2-like_7TM"/>
</dbReference>
<dbReference type="InterPro" id="IPR007110">
    <property type="entry name" value="Ig-like_dom"/>
</dbReference>
<evidence type="ECO:0000256" key="1">
    <source>
        <dbReference type="ARBA" id="ARBA00004141"/>
    </source>
</evidence>
<dbReference type="PROSITE" id="PS50221">
    <property type="entry name" value="GAIN_B"/>
    <property type="match status" value="1"/>
</dbReference>
<feature type="transmembrane region" description="Helical" evidence="7">
    <location>
        <begin position="1455"/>
        <end position="1473"/>
    </location>
</feature>
<evidence type="ECO:0000259" key="8">
    <source>
        <dbReference type="PROSITE" id="PS50221"/>
    </source>
</evidence>
<dbReference type="Pfam" id="PF00002">
    <property type="entry name" value="7tm_2"/>
    <property type="match status" value="1"/>
</dbReference>
<dbReference type="SUPFAM" id="SSF57535">
    <property type="entry name" value="Complement control module/SCR domain"/>
    <property type="match status" value="1"/>
</dbReference>
<feature type="domain" description="Ig-like" evidence="10">
    <location>
        <begin position="175"/>
        <end position="242"/>
    </location>
</feature>
<dbReference type="InterPro" id="IPR000436">
    <property type="entry name" value="Sushi_SCR_CCP_dom"/>
</dbReference>
<dbReference type="Gene3D" id="1.20.1070.10">
    <property type="entry name" value="Rhodopsin 7-helix transmembrane proteins"/>
    <property type="match status" value="1"/>
</dbReference>
<evidence type="ECO:0000256" key="2">
    <source>
        <dbReference type="ARBA" id="ARBA00022692"/>
    </source>
</evidence>
<dbReference type="GO" id="GO:0007166">
    <property type="term" value="P:cell surface receptor signaling pathway"/>
    <property type="evidence" value="ECO:0007669"/>
    <property type="project" value="InterPro"/>
</dbReference>
<keyword evidence="4 7" id="KW-0472">Membrane</keyword>
<dbReference type="CDD" id="cd00033">
    <property type="entry name" value="CCP"/>
    <property type="match status" value="1"/>
</dbReference>
<dbReference type="OrthoDB" id="547680at2759"/>
<dbReference type="InterPro" id="IPR035976">
    <property type="entry name" value="Sushi/SCR/CCP_sf"/>
</dbReference>
<dbReference type="PROSITE" id="PS50923">
    <property type="entry name" value="SUSHI"/>
    <property type="match status" value="1"/>
</dbReference>
<evidence type="ECO:0000259" key="10">
    <source>
        <dbReference type="PROSITE" id="PS50835"/>
    </source>
</evidence>
<keyword evidence="13" id="KW-1185">Reference proteome</keyword>
<protein>
    <submittedName>
        <fullName evidence="12">Putative tyrosine-protein kinase</fullName>
    </submittedName>
</protein>
<gene>
    <name evidence="12" type="ORF">BSL78_21948</name>
</gene>
<feature type="transmembrane region" description="Helical" evidence="7">
    <location>
        <begin position="1525"/>
        <end position="1548"/>
    </location>
</feature>
<dbReference type="InterPro" id="IPR013783">
    <property type="entry name" value="Ig-like_fold"/>
</dbReference>
<feature type="transmembrane region" description="Helical" evidence="7">
    <location>
        <begin position="1421"/>
        <end position="1443"/>
    </location>
</feature>
<feature type="transmembrane region" description="Helical" evidence="7">
    <location>
        <begin position="1489"/>
        <end position="1513"/>
    </location>
</feature>
<dbReference type="InterPro" id="IPR046338">
    <property type="entry name" value="GAIN_dom_sf"/>
</dbReference>
<keyword evidence="6" id="KW-0768">Sushi</keyword>
<dbReference type="Gene3D" id="2.170.300.10">
    <property type="entry name" value="Tie2 ligand-binding domain superfamily"/>
    <property type="match status" value="1"/>
</dbReference>
<dbReference type="InterPro" id="IPR057244">
    <property type="entry name" value="GAIN_B"/>
</dbReference>
<dbReference type="InterPro" id="IPR000203">
    <property type="entry name" value="GPS"/>
</dbReference>
<dbReference type="PROSITE" id="PS50835">
    <property type="entry name" value="IG_LIKE"/>
    <property type="match status" value="1"/>
</dbReference>
<dbReference type="GO" id="GO:0016020">
    <property type="term" value="C:membrane"/>
    <property type="evidence" value="ECO:0007669"/>
    <property type="project" value="UniProtKB-SubCell"/>
</dbReference>
<feature type="disulfide bond" evidence="6">
    <location>
        <begin position="614"/>
        <end position="641"/>
    </location>
</feature>
<dbReference type="GO" id="GO:0004930">
    <property type="term" value="F:G protein-coupled receptor activity"/>
    <property type="evidence" value="ECO:0007669"/>
    <property type="project" value="InterPro"/>
</dbReference>
<dbReference type="InterPro" id="IPR000832">
    <property type="entry name" value="GPCR_2_secretin-like"/>
</dbReference>
<feature type="domain" description="Sushi" evidence="11">
    <location>
        <begin position="582"/>
        <end position="643"/>
    </location>
</feature>
<evidence type="ECO:0000313" key="12">
    <source>
        <dbReference type="EMBL" id="PIK41196.1"/>
    </source>
</evidence>
<sequence>MVESDYAGDLLFPISWDKSRVRAGTGLDQPSRKNPNNITMMPRIFYLLVDLTFYFLVYCNGQSARFDMTLLDRGPLRAESDASDNNEYQCYLGNPDTSKDSMKSYRVGWTRDIATENPEPGDMEFTDQGNKWSVDLDVSNNNAFGVFGCNATRDGEWDRTEISIVRMVSNADVVPTVPLYTQTVNVGDLDIIIRMEIRNGKDVANLRWIHNNKIITAADGKDTYVFNDPIEEKDAGIYECYIDGERNLAKHGIHLLIVRACPANRWGPPDCFGVCDICYNGGVCDDYNGKLCGYNRFGHDCGFQCSWIEDEAIKCKSNLFCRPHPLGCTCITGFEGLDCMEDCSTGTYGASCLQTCHCESGECDQFTGSCILSSCEFGWSGINCQVPHICPVDYFGGDCTFKCRCKDSCDKLSGACSTADCDAGYKIYDGSSICTECQGQTFGENCAENCHCYESYCNKVTGSCNGGCDNEWVDLFPPNNCQTGLVDATFTKVNPGVAVPVHCTAIEGPGGDLDTLDLVLSWHPIGLQNEDIKYNGTMEDTNVKINTFIVDNVLEGHWLFCQLRARGTMVAVLDVTIEFYALPCDHQAPAGEMVERDPQGSGPFQDGTIVVYTCPDGYNLVGDTTAVCQNGKWTVEEEPTCEVDRTVRRCVVAHLTSDPESALEYTVRFMDHGIANNTQLWAKDPYGMKYGPFSGGILNTFSYRAPAYFINIFKRPSLEFLSEEDVYLYLSIQDNNQILCYPTEHIGTDYILVTFTHNTTTFLITASVSNTEVAILFNENYYFNGKTYSLNYPLRFTLNDLETAVVQTPFDATGTFVKSSNPVAVMMDLRSNEPPASSSSLFYLPPVSEWGYNFSFTISPDNLFSFRIIAAYDATVIKMDPSMQLCGQVVETFILEAWEIRDFNDFMNCFIFVSSSKPTIVLLNEYSSPTSCHNIVVPSTDRAIQRIPVFIKEKIMQPNIRVWISNEDYHSILIDNETKVWDVVQNSSRGFVMVEKLVEPGYHVISSSNAASRILAIANKELYAAHNFNSEIFLRTCPFEILSYSGVQLTFRSTFPGTSANSTQSCSRDSSYAKQPLSGRFCGHHGWEEPVLTKCYSSKDATDEIERIANTTVTEENVEEVAGDLALITTQTDDLDASEIEDVARSLEDIANANSSSPEVTQSVLGTVNNLMEVDEDELGKETQGSSSVIISLEQQVSNVQENPGNFTDVQVNVGVQAVKVNPSITNAITFISLSPTNNTHQDVQNADLSEENTILHNDEREIQTDNSLTSIFVPSIILEQALIVDPNISYVPISFIIYKDSRLFQTNMASNDTYRQAIASQVISATLEVDKVVIENLTDDDRIISRFMITPQLEGIDSNEVVIEKTCVFWLVQPGSKSGIWSDDGCLTSTDNNHTVCMCSHLTSFAVLVGIETDNPTLNVITWIGSSLSIAGLVASALTLSLIKELRQKHSSQININLCVSLMAFYITFLAGDLAKTSPRHCRNIATAIHYFCLATVGWMTVEAVHMYLLFLKFQSQKAFQLKFKYFVPVSAALVYGLSLVPVLVAFFKSSDQSMEYCFLPTGKGLYFGLLVEILIMVVFNIGVFILLLRKLFSVL</sequence>
<comment type="caution">
    <text evidence="6">Lacks conserved residue(s) required for the propagation of feature annotation.</text>
</comment>
<evidence type="ECO:0000256" key="6">
    <source>
        <dbReference type="PROSITE-ProRule" id="PRU00302"/>
    </source>
</evidence>
<feature type="domain" description="G-protein coupled receptors family 2 profile 2" evidence="9">
    <location>
        <begin position="1419"/>
        <end position="1597"/>
    </location>
</feature>
<dbReference type="GO" id="GO:0016301">
    <property type="term" value="F:kinase activity"/>
    <property type="evidence" value="ECO:0007669"/>
    <property type="project" value="UniProtKB-KW"/>
</dbReference>
<evidence type="ECO:0000256" key="3">
    <source>
        <dbReference type="ARBA" id="ARBA00022989"/>
    </source>
</evidence>
<dbReference type="Gene3D" id="2.60.40.10">
    <property type="entry name" value="Immunoglobulins"/>
    <property type="match status" value="1"/>
</dbReference>
<name>A0A2G8JZK3_STIJA</name>
<keyword evidence="3 7" id="KW-1133">Transmembrane helix</keyword>
<evidence type="ECO:0000259" key="11">
    <source>
        <dbReference type="PROSITE" id="PS50923"/>
    </source>
</evidence>
<proteinExistence type="predicted"/>
<comment type="caution">
    <text evidence="12">The sequence shown here is derived from an EMBL/GenBank/DDBJ whole genome shotgun (WGS) entry which is preliminary data.</text>
</comment>
<comment type="subcellular location">
    <subcellularLocation>
        <location evidence="1">Membrane</location>
        <topology evidence="1">Multi-pass membrane protein</topology>
    </subcellularLocation>
</comment>
<dbReference type="Gene3D" id="2.10.70.10">
    <property type="entry name" value="Complement Module, domain 1"/>
    <property type="match status" value="1"/>
</dbReference>
<keyword evidence="12" id="KW-0418">Kinase</keyword>
<evidence type="ECO:0000256" key="4">
    <source>
        <dbReference type="ARBA" id="ARBA00023136"/>
    </source>
</evidence>
<dbReference type="SMART" id="SM00303">
    <property type="entry name" value="GPS"/>
    <property type="match status" value="1"/>
</dbReference>
<feature type="transmembrane region" description="Helical" evidence="7">
    <location>
        <begin position="1568"/>
        <end position="1590"/>
    </location>
</feature>
<dbReference type="Pfam" id="PF01825">
    <property type="entry name" value="GPS"/>
    <property type="match status" value="1"/>
</dbReference>